<evidence type="ECO:0000313" key="2">
    <source>
        <dbReference type="EMBL" id="KAF7365195.1"/>
    </source>
</evidence>
<keyword evidence="1" id="KW-1133">Transmembrane helix</keyword>
<keyword evidence="1" id="KW-0812">Transmembrane</keyword>
<protein>
    <recommendedName>
        <fullName evidence="4">Transmembrane protein</fullName>
    </recommendedName>
</protein>
<dbReference type="Gene3D" id="2.60.120.260">
    <property type="entry name" value="Galactose-binding domain-like"/>
    <property type="match status" value="1"/>
</dbReference>
<name>A0A8H6YWM1_9AGAR</name>
<reference evidence="2" key="1">
    <citation type="submission" date="2020-05" db="EMBL/GenBank/DDBJ databases">
        <title>Mycena genomes resolve the evolution of fungal bioluminescence.</title>
        <authorList>
            <person name="Tsai I.J."/>
        </authorList>
    </citation>
    <scope>NUCLEOTIDE SEQUENCE</scope>
    <source>
        <strain evidence="2">CCC161011</strain>
    </source>
</reference>
<dbReference type="EMBL" id="JACAZI010000003">
    <property type="protein sequence ID" value="KAF7365195.1"/>
    <property type="molecule type" value="Genomic_DNA"/>
</dbReference>
<feature type="transmembrane region" description="Helical" evidence="1">
    <location>
        <begin position="294"/>
        <end position="316"/>
    </location>
</feature>
<sequence>MSSQNVTLIVDDQDTARIQYHCPVTKELVKSSYFDNTWTTIDSLSCGQQSGWFSHTFNGTQTRIWASASQFNQNYSVKIDDGPFLVQSGDGYYESPILEDGLHTVTYSAGAKSLSPALDYLTVTAGPSTQLLGRTVIVDDTEIAEYSGQWSVEPPTPFILSRSSALYKNTTHWTRTVGDTFTFHFNGNSVSVSGVVPNNAGAGNSSAAFIIDGTSTVVPLPSASNFVQPMTQFFHADLTAGTHTLVFNITELAPSHVFGVDFVLYNSSVDTLPKGSAVQAPVASSSGSKHHTRIIVGSVVGALAGLALVGFFLFLYKKSRSRNSKSPSRWNVVTEAKPEQ</sequence>
<accession>A0A8H6YWM1</accession>
<dbReference type="AlphaFoldDB" id="A0A8H6YWM1"/>
<dbReference type="CDD" id="cd12087">
    <property type="entry name" value="TM_EGFR-like"/>
    <property type="match status" value="1"/>
</dbReference>
<comment type="caution">
    <text evidence="2">The sequence shown here is derived from an EMBL/GenBank/DDBJ whole genome shotgun (WGS) entry which is preliminary data.</text>
</comment>
<keyword evidence="1" id="KW-0472">Membrane</keyword>
<evidence type="ECO:0008006" key="4">
    <source>
        <dbReference type="Google" id="ProtNLM"/>
    </source>
</evidence>
<dbReference type="Proteomes" id="UP000620124">
    <property type="component" value="Unassembled WGS sequence"/>
</dbReference>
<proteinExistence type="predicted"/>
<dbReference type="OrthoDB" id="2901006at2759"/>
<organism evidence="2 3">
    <name type="scientific">Mycena venus</name>
    <dbReference type="NCBI Taxonomy" id="2733690"/>
    <lineage>
        <taxon>Eukaryota</taxon>
        <taxon>Fungi</taxon>
        <taxon>Dikarya</taxon>
        <taxon>Basidiomycota</taxon>
        <taxon>Agaricomycotina</taxon>
        <taxon>Agaricomycetes</taxon>
        <taxon>Agaricomycetidae</taxon>
        <taxon>Agaricales</taxon>
        <taxon>Marasmiineae</taxon>
        <taxon>Mycenaceae</taxon>
        <taxon>Mycena</taxon>
    </lineage>
</organism>
<evidence type="ECO:0000313" key="3">
    <source>
        <dbReference type="Proteomes" id="UP000620124"/>
    </source>
</evidence>
<gene>
    <name evidence="2" type="ORF">MVEN_00391100</name>
</gene>
<evidence type="ECO:0000256" key="1">
    <source>
        <dbReference type="SAM" id="Phobius"/>
    </source>
</evidence>
<keyword evidence="3" id="KW-1185">Reference proteome</keyword>